<accession>A0A1H2SGD5</accession>
<evidence type="ECO:0000313" key="2">
    <source>
        <dbReference type="EMBL" id="SDW30184.1"/>
    </source>
</evidence>
<dbReference type="PANTHER" id="PTHR11215:SF1">
    <property type="entry name" value="MYG1 EXONUCLEASE"/>
    <property type="match status" value="1"/>
</dbReference>
<evidence type="ECO:0000256" key="1">
    <source>
        <dbReference type="ARBA" id="ARBA00010105"/>
    </source>
</evidence>
<protein>
    <submittedName>
        <fullName evidence="2">Uncharacterized protein, UPF0160 family</fullName>
    </submittedName>
</protein>
<dbReference type="RefSeq" id="WP_244885111.1">
    <property type="nucleotide sequence ID" value="NZ_FNOJ01000004.1"/>
</dbReference>
<proteinExistence type="inferred from homology"/>
<name>A0A1H2SGD5_9BACL</name>
<evidence type="ECO:0000313" key="3">
    <source>
        <dbReference type="Proteomes" id="UP000182589"/>
    </source>
</evidence>
<sequence length="304" mass="33613">MKIGTHHGKFHADEVFAVAILRQLYPDAEVVRSRSPQALATCDIVVDVNGSPYDHHTVEKVYRANGLPFASAGLIWRDFGAALISHFGVEDEGNRNIVHAHIDEKLIQAIDAIDNGIDLDRDTRIKGISELVGSFNPPWNAADDENEAFERAVRFATVILDNYIRHEISRIDAVEIVKTAFQARTEPSLMVLPRFCPWTETLMELDTQASVLYVVFPDKTGQYRLQVVPKSPRSFEARKPLPASWAGKEGAELAEACGTIDATFCHPARFIAGAHSLEGILQMARQAIASPSDVELSKTGQKLQ</sequence>
<dbReference type="STRING" id="89784.SAMN04489725_10436"/>
<dbReference type="Proteomes" id="UP000182589">
    <property type="component" value="Unassembled WGS sequence"/>
</dbReference>
<dbReference type="GO" id="GO:0005737">
    <property type="term" value="C:cytoplasm"/>
    <property type="evidence" value="ECO:0007669"/>
    <property type="project" value="TreeGrafter"/>
</dbReference>
<dbReference type="Pfam" id="PF03690">
    <property type="entry name" value="MYG1_exonuc"/>
    <property type="match status" value="1"/>
</dbReference>
<keyword evidence="3" id="KW-1185">Reference proteome</keyword>
<organism evidence="2 3">
    <name type="scientific">Alicyclobacillus hesperidum</name>
    <dbReference type="NCBI Taxonomy" id="89784"/>
    <lineage>
        <taxon>Bacteria</taxon>
        <taxon>Bacillati</taxon>
        <taxon>Bacillota</taxon>
        <taxon>Bacilli</taxon>
        <taxon>Bacillales</taxon>
        <taxon>Alicyclobacillaceae</taxon>
        <taxon>Alicyclobacillus</taxon>
    </lineage>
</organism>
<reference evidence="3" key="1">
    <citation type="submission" date="2016-10" db="EMBL/GenBank/DDBJ databases">
        <authorList>
            <person name="Varghese N."/>
        </authorList>
    </citation>
    <scope>NUCLEOTIDE SEQUENCE [LARGE SCALE GENOMIC DNA]</scope>
    <source>
        <strain evidence="3">DSM 12489</strain>
    </source>
</reference>
<gene>
    <name evidence="2" type="ORF">SAMN04489725_10436</name>
</gene>
<dbReference type="AlphaFoldDB" id="A0A1H2SGD5"/>
<dbReference type="InterPro" id="IPR003226">
    <property type="entry name" value="MYG1_exonuclease"/>
</dbReference>
<comment type="similarity">
    <text evidence="1">Belongs to the MYG1 family.</text>
</comment>
<dbReference type="PANTHER" id="PTHR11215">
    <property type="entry name" value="METAL DEPENDENT HYDROLASE - RELATED"/>
    <property type="match status" value="1"/>
</dbReference>
<dbReference type="EMBL" id="FNOJ01000004">
    <property type="protein sequence ID" value="SDW30184.1"/>
    <property type="molecule type" value="Genomic_DNA"/>
</dbReference>